<name>A0A8J3LKC8_9ACTN</name>
<dbReference type="GO" id="GO:0000160">
    <property type="term" value="P:phosphorelay signal transduction system"/>
    <property type="evidence" value="ECO:0007669"/>
    <property type="project" value="InterPro"/>
</dbReference>
<keyword evidence="5" id="KW-1185">Reference proteome</keyword>
<dbReference type="EMBL" id="BONU01000003">
    <property type="protein sequence ID" value="GIG72253.1"/>
    <property type="molecule type" value="Genomic_DNA"/>
</dbReference>
<dbReference type="Gene3D" id="3.40.50.2300">
    <property type="match status" value="1"/>
</dbReference>
<dbReference type="InterPro" id="IPR001789">
    <property type="entry name" value="Sig_transdc_resp-reg_receiver"/>
</dbReference>
<accession>A0A8J3LKC8</accession>
<dbReference type="InterPro" id="IPR050595">
    <property type="entry name" value="Bact_response_regulator"/>
</dbReference>
<comment type="caution">
    <text evidence="4">The sequence shown here is derived from an EMBL/GenBank/DDBJ whole genome shotgun (WGS) entry which is preliminary data.</text>
</comment>
<dbReference type="SMART" id="SM00448">
    <property type="entry name" value="REC"/>
    <property type="match status" value="1"/>
</dbReference>
<evidence type="ECO:0000256" key="2">
    <source>
        <dbReference type="PROSITE-ProRule" id="PRU00169"/>
    </source>
</evidence>
<reference evidence="4" key="1">
    <citation type="submission" date="2021-01" db="EMBL/GenBank/DDBJ databases">
        <title>Whole genome shotgun sequence of Planosporangium flavigriseum NBRC 105377.</title>
        <authorList>
            <person name="Komaki H."/>
            <person name="Tamura T."/>
        </authorList>
    </citation>
    <scope>NUCLEOTIDE SEQUENCE</scope>
    <source>
        <strain evidence="4">NBRC 105377</strain>
    </source>
</reference>
<dbReference type="Proteomes" id="UP000653674">
    <property type="component" value="Unassembled WGS sequence"/>
</dbReference>
<evidence type="ECO:0000259" key="3">
    <source>
        <dbReference type="PROSITE" id="PS50110"/>
    </source>
</evidence>
<dbReference type="PANTHER" id="PTHR44591">
    <property type="entry name" value="STRESS RESPONSE REGULATOR PROTEIN 1"/>
    <property type="match status" value="1"/>
</dbReference>
<evidence type="ECO:0000313" key="4">
    <source>
        <dbReference type="EMBL" id="GIG72253.1"/>
    </source>
</evidence>
<evidence type="ECO:0000313" key="5">
    <source>
        <dbReference type="Proteomes" id="UP000653674"/>
    </source>
</evidence>
<dbReference type="SUPFAM" id="SSF52172">
    <property type="entry name" value="CheY-like"/>
    <property type="match status" value="1"/>
</dbReference>
<sequence length="146" mass="15728">MARVVIAEDDPDLLESYSRILARAGHDVVQCPDGSAGLTCVREHRPDLLLADVVMPGMTGLELASAVKADPELAEIPIILVTGGWAEMDAAELPKVARLLRKPVAPQDLVGQVESVLADGRRYHVWLPSQRTQPADDSTAVTGQER</sequence>
<dbReference type="Pfam" id="PF00072">
    <property type="entry name" value="Response_reg"/>
    <property type="match status" value="1"/>
</dbReference>
<protein>
    <submittedName>
        <fullName evidence="4">Transcriptional regulator</fullName>
    </submittedName>
</protein>
<dbReference type="PANTHER" id="PTHR44591:SF3">
    <property type="entry name" value="RESPONSE REGULATORY DOMAIN-CONTAINING PROTEIN"/>
    <property type="match status" value="1"/>
</dbReference>
<feature type="modified residue" description="4-aspartylphosphate" evidence="2">
    <location>
        <position position="52"/>
    </location>
</feature>
<keyword evidence="1 2" id="KW-0597">Phosphoprotein</keyword>
<organism evidence="4 5">
    <name type="scientific">Planosporangium flavigriseum</name>
    <dbReference type="NCBI Taxonomy" id="373681"/>
    <lineage>
        <taxon>Bacteria</taxon>
        <taxon>Bacillati</taxon>
        <taxon>Actinomycetota</taxon>
        <taxon>Actinomycetes</taxon>
        <taxon>Micromonosporales</taxon>
        <taxon>Micromonosporaceae</taxon>
        <taxon>Planosporangium</taxon>
    </lineage>
</organism>
<dbReference type="PROSITE" id="PS50110">
    <property type="entry name" value="RESPONSE_REGULATORY"/>
    <property type="match status" value="1"/>
</dbReference>
<evidence type="ECO:0000256" key="1">
    <source>
        <dbReference type="ARBA" id="ARBA00022553"/>
    </source>
</evidence>
<dbReference type="RefSeq" id="WP_168072626.1">
    <property type="nucleotide sequence ID" value="NZ_BAAAQJ010000008.1"/>
</dbReference>
<gene>
    <name evidence="4" type="primary">cpdR</name>
    <name evidence="4" type="ORF">Pfl04_06570</name>
</gene>
<proteinExistence type="predicted"/>
<dbReference type="InterPro" id="IPR011006">
    <property type="entry name" value="CheY-like_superfamily"/>
</dbReference>
<dbReference type="AlphaFoldDB" id="A0A8J3LKC8"/>
<feature type="domain" description="Response regulatory" evidence="3">
    <location>
        <begin position="3"/>
        <end position="117"/>
    </location>
</feature>